<dbReference type="Proteomes" id="UP001341840">
    <property type="component" value="Unassembled WGS sequence"/>
</dbReference>
<sequence>MAIHNDRGLEVLEPLGSALQKSNDNVGVYGPNVNLLESRSGVSPRDAEALEKRCEMGPGDEAACGMNRPRGFESNMDRCGSDVSCPYLPGFGPCENVHVHRKVANLNSGPNGRVLEEESTDSISMSDDADRNECPTSVFSPLREARTVIRVCEEGGLRFRESEKKLIELKLADVVEKVGEKSYDLRPRRNKGETAKGDLMSRLVKPGTLITGENLVSR</sequence>
<accession>A0ABU6T6F9</accession>
<organism evidence="1 2">
    <name type="scientific">Stylosanthes scabra</name>
    <dbReference type="NCBI Taxonomy" id="79078"/>
    <lineage>
        <taxon>Eukaryota</taxon>
        <taxon>Viridiplantae</taxon>
        <taxon>Streptophyta</taxon>
        <taxon>Embryophyta</taxon>
        <taxon>Tracheophyta</taxon>
        <taxon>Spermatophyta</taxon>
        <taxon>Magnoliopsida</taxon>
        <taxon>eudicotyledons</taxon>
        <taxon>Gunneridae</taxon>
        <taxon>Pentapetalae</taxon>
        <taxon>rosids</taxon>
        <taxon>fabids</taxon>
        <taxon>Fabales</taxon>
        <taxon>Fabaceae</taxon>
        <taxon>Papilionoideae</taxon>
        <taxon>50 kb inversion clade</taxon>
        <taxon>dalbergioids sensu lato</taxon>
        <taxon>Dalbergieae</taxon>
        <taxon>Pterocarpus clade</taxon>
        <taxon>Stylosanthes</taxon>
    </lineage>
</organism>
<evidence type="ECO:0000313" key="1">
    <source>
        <dbReference type="EMBL" id="MED6144089.1"/>
    </source>
</evidence>
<keyword evidence="2" id="KW-1185">Reference proteome</keyword>
<evidence type="ECO:0000313" key="2">
    <source>
        <dbReference type="Proteomes" id="UP001341840"/>
    </source>
</evidence>
<dbReference type="EMBL" id="JASCZI010090651">
    <property type="protein sequence ID" value="MED6144089.1"/>
    <property type="molecule type" value="Genomic_DNA"/>
</dbReference>
<comment type="caution">
    <text evidence="1">The sequence shown here is derived from an EMBL/GenBank/DDBJ whole genome shotgun (WGS) entry which is preliminary data.</text>
</comment>
<reference evidence="1 2" key="1">
    <citation type="journal article" date="2023" name="Plants (Basel)">
        <title>Bridging the Gap: Combining Genomics and Transcriptomics Approaches to Understand Stylosanthes scabra, an Orphan Legume from the Brazilian Caatinga.</title>
        <authorList>
            <person name="Ferreira-Neto J.R.C."/>
            <person name="da Silva M.D."/>
            <person name="Binneck E."/>
            <person name="de Melo N.F."/>
            <person name="da Silva R.H."/>
            <person name="de Melo A.L.T.M."/>
            <person name="Pandolfi V."/>
            <person name="Bustamante F.O."/>
            <person name="Brasileiro-Vidal A.C."/>
            <person name="Benko-Iseppon A.M."/>
        </authorList>
    </citation>
    <scope>NUCLEOTIDE SEQUENCE [LARGE SCALE GENOMIC DNA]</scope>
    <source>
        <tissue evidence="1">Leaves</tissue>
    </source>
</reference>
<gene>
    <name evidence="1" type="ORF">PIB30_012176</name>
</gene>
<name>A0ABU6T6F9_9FABA</name>
<protein>
    <submittedName>
        <fullName evidence="1">Uncharacterized protein</fullName>
    </submittedName>
</protein>
<proteinExistence type="predicted"/>